<feature type="transmembrane region" description="Helical" evidence="2">
    <location>
        <begin position="175"/>
        <end position="194"/>
    </location>
</feature>
<reference evidence="3 4" key="1">
    <citation type="journal article" date="2005" name="Genome Res.">
        <title>The Chlamydophila abortus genome sequence reveals an array of variable proteins that contribute to interspecies variation.</title>
        <authorList>
            <person name="Thomson N.R."/>
            <person name="Yeats C."/>
            <person name="Bell K."/>
            <person name="Holden M.T.G."/>
            <person name="Bentley S.D."/>
            <person name="Livingstone M."/>
            <person name="Cerdeno-Tarraga A.M."/>
            <person name="Harris B."/>
            <person name="Doggett J."/>
            <person name="Ormond D."/>
            <person name="Mungal K."/>
            <person name="Clarke K."/>
            <person name="Feltwell T."/>
            <person name="Hance Z."/>
            <person name="Sanders M."/>
            <person name="Quail M.A."/>
            <person name="Price C."/>
            <person name="Parkhill J."/>
            <person name="Longbottom D."/>
        </authorList>
    </citation>
    <scope>NUCLEOTIDE SEQUENCE [LARGE SCALE GENOMIC DNA]</scope>
    <source>
        <strain evidence="4">DSM 27085 / S26/3</strain>
    </source>
</reference>
<proteinExistence type="predicted"/>
<feature type="compositionally biased region" description="Polar residues" evidence="1">
    <location>
        <begin position="350"/>
        <end position="367"/>
    </location>
</feature>
<accession>Q5L6I7</accession>
<dbReference type="EMBL" id="CR848038">
    <property type="protein sequence ID" value="CAH63738.1"/>
    <property type="molecule type" value="Genomic_DNA"/>
</dbReference>
<feature type="compositionally biased region" description="Basic and acidic residues" evidence="1">
    <location>
        <begin position="223"/>
        <end position="253"/>
    </location>
</feature>
<dbReference type="Pfam" id="PF17461">
    <property type="entry name" value="DUF5423"/>
    <property type="match status" value="1"/>
</dbReference>
<feature type="transmembrane region" description="Helical" evidence="2">
    <location>
        <begin position="103"/>
        <end position="127"/>
    </location>
</feature>
<keyword evidence="2" id="KW-1133">Transmembrane helix</keyword>
<feature type="compositionally biased region" description="Basic and acidic residues" evidence="1">
    <location>
        <begin position="369"/>
        <end position="385"/>
    </location>
</feature>
<evidence type="ECO:0000313" key="4">
    <source>
        <dbReference type="Proteomes" id="UP000001012"/>
    </source>
</evidence>
<dbReference type="HOGENOM" id="CLU_060909_0_0_0"/>
<feature type="transmembrane region" description="Helical" evidence="2">
    <location>
        <begin position="139"/>
        <end position="163"/>
    </location>
</feature>
<feature type="transmembrane region" description="Helical" evidence="2">
    <location>
        <begin position="77"/>
        <end position="97"/>
    </location>
</feature>
<feature type="region of interest" description="Disordered" evidence="1">
    <location>
        <begin position="214"/>
        <end position="267"/>
    </location>
</feature>
<dbReference type="OrthoDB" id="18792at2"/>
<organism evidence="3 4">
    <name type="scientific">Chlamydia abortus (strain DSM 27085 / S26/3)</name>
    <name type="common">Chlamydophila abortus</name>
    <dbReference type="NCBI Taxonomy" id="218497"/>
    <lineage>
        <taxon>Bacteria</taxon>
        <taxon>Pseudomonadati</taxon>
        <taxon>Chlamydiota</taxon>
        <taxon>Chlamydiia</taxon>
        <taxon>Chlamydiales</taxon>
        <taxon>Chlamydiaceae</taxon>
        <taxon>Chlamydia/Chlamydophila group</taxon>
        <taxon>Chlamydia</taxon>
    </lineage>
</organism>
<gene>
    <name evidence="3" type="ordered locus">CAB288</name>
</gene>
<dbReference type="InterPro" id="IPR035355">
    <property type="entry name" value="DUF5423"/>
</dbReference>
<name>Q5L6I7_CHLAB</name>
<keyword evidence="2" id="KW-0812">Transmembrane</keyword>
<evidence type="ECO:0000313" key="3">
    <source>
        <dbReference type="EMBL" id="CAH63738.1"/>
    </source>
</evidence>
<dbReference type="AlphaFoldDB" id="Q5L6I7"/>
<sequence length="408" mass="45042">MLTNTFKTVLTTKDYTKKNRAEYMGNPLDPLGQSHQPIPRNHVPASPTSIGKRIGATSTGFFGRLLSLPDRNPKMRYIFDIGIIAIAVISIIGILVTSQGQGLLLFGLIPGFIFGALGLTMLVSDIADTPKSQKIADTITAVLLPFILLGIASALIASAYFTAGGSTLILTNPQFLMGFMTIGLALVSLSKVTFQHFKTQALIKAQQKVIDISEQSITPNAPSERDARRVSQERRRDFASEARREHADQENRTNARHRYVRQNSQGVLHHTSGNHLEASEADSDFISLENEEHSLFSPRDFSFLHDLYNPFSPNYQAPSSSLPLEESSSAVQNLPLGQAVTSEPVRPGPLTSTPRRVSRVESVTSTKSRSRDEEQQSRDQSHSDDESSDTEGSELENPRDRKKRKKKN</sequence>
<dbReference type="Proteomes" id="UP000001012">
    <property type="component" value="Chromosome"/>
</dbReference>
<keyword evidence="4" id="KW-1185">Reference proteome</keyword>
<protein>
    <submittedName>
        <fullName evidence="3">Inner membrane protein</fullName>
    </submittedName>
</protein>
<feature type="region of interest" description="Disordered" evidence="1">
    <location>
        <begin position="337"/>
        <end position="408"/>
    </location>
</feature>
<evidence type="ECO:0000256" key="2">
    <source>
        <dbReference type="SAM" id="Phobius"/>
    </source>
</evidence>
<evidence type="ECO:0000256" key="1">
    <source>
        <dbReference type="SAM" id="MobiDB-lite"/>
    </source>
</evidence>
<keyword evidence="2" id="KW-0472">Membrane</keyword>
<dbReference type="KEGG" id="cab:CAB288"/>